<keyword evidence="17" id="KW-1185">Reference proteome</keyword>
<proteinExistence type="predicted"/>
<sequence>METFPPHKIFPSLSLLFLISLLQFSSLSLLSSAYTLPDKFFINCGSDSDLTLNGRRFISDRKPDSFAFSSPQSRTVKNTNSSTNSSLYQTARIFSKASSYELQIDQNGTYVVRLHFSAFSSSLSNAQFRVSASGFSLVSDFSGDPPVIKEFLLTINVGKFTIHFTPSHVSSFAFVNAIEVFVAPESFIPDVADHITPSGFYDSTSGLLSQALHTVHRINVGGSTLTPENDSLWRSWVPDDAFLFNPKAAKDSSFYSDEPKYQAGGPTMYFAPNLVYLTAKEMNIDSSRTSNFFNITWLLGVRKNATHLVRVHFCDIISASLNVIQFNLYVYSNYNWTVDPYAAFSQLAAPFYHDFVVDSDGSGFMNISIGPREDSYDKNAFLNGLEIMEILGSLGPEEVNKPPKKHVFVIVGSVVGGVTFLFILMVLVVFGRKFRKTKPVETLEWQGLVGSSFSRLTELTANASPVYNLNLGLKLSFVDIQLATNNFDANLMVGEGGFGKVYKARLRNGMIVAVKRSEPGHGQGLPEFQTEIFVLSKIRHRHLVSLIGYCDERSEMILVYEFMEKGTLRDHLYNFNKGSENSSIRTEMSWIRRLEICIGAAKGLHYLHTSSDRGIIHRDVKSTNILLDEHYVAKVADFGLSRLGSLEETHVSTDVKGSFGYLDPEYFRFLQLTQKSDVYSFGVVLLEVLCARPAINNLLPREEVNLAEWGLYWQKKGQLEKIVDPFLEGKINPHSLRMFGETVEKCLKESGVERPSMHDVLWDLEYALQLQQTGRHREPHEDSTTDASWVLPVIAVQRSPSQSLTIDEYNMPVADMSDTIQLNASEVFSQLKMDGAR</sequence>
<dbReference type="Gene3D" id="3.30.200.20">
    <property type="entry name" value="Phosphorylase Kinase, domain 1"/>
    <property type="match status" value="1"/>
</dbReference>
<accession>A0A7J0EJF2</accession>
<evidence type="ECO:0000256" key="10">
    <source>
        <dbReference type="ARBA" id="ARBA00023136"/>
    </source>
</evidence>
<evidence type="ECO:0000313" key="17">
    <source>
        <dbReference type="Proteomes" id="UP000585474"/>
    </source>
</evidence>
<keyword evidence="6 12" id="KW-0547">Nucleotide-binding</keyword>
<evidence type="ECO:0000256" key="11">
    <source>
        <dbReference type="ARBA" id="ARBA00023180"/>
    </source>
</evidence>
<reference evidence="16 17" key="1">
    <citation type="submission" date="2019-07" db="EMBL/GenBank/DDBJ databases">
        <title>De Novo Assembly of kiwifruit Actinidia rufa.</title>
        <authorList>
            <person name="Sugita-Konishi S."/>
            <person name="Sato K."/>
            <person name="Mori E."/>
            <person name="Abe Y."/>
            <person name="Kisaki G."/>
            <person name="Hamano K."/>
            <person name="Suezawa K."/>
            <person name="Otani M."/>
            <person name="Fukuda T."/>
            <person name="Manabe T."/>
            <person name="Gomi K."/>
            <person name="Tabuchi M."/>
            <person name="Akimitsu K."/>
            <person name="Kataoka I."/>
        </authorList>
    </citation>
    <scope>NUCLEOTIDE SEQUENCE [LARGE SCALE GENOMIC DNA]</scope>
    <source>
        <strain evidence="17">cv. Fuchu</strain>
    </source>
</reference>
<feature type="binding site" evidence="12">
    <location>
        <position position="515"/>
    </location>
    <ligand>
        <name>ATP</name>
        <dbReference type="ChEBI" id="CHEBI:30616"/>
    </ligand>
</feature>
<evidence type="ECO:0000256" key="14">
    <source>
        <dbReference type="SAM" id="SignalP"/>
    </source>
</evidence>
<feature type="domain" description="Protein kinase" evidence="15">
    <location>
        <begin position="487"/>
        <end position="767"/>
    </location>
</feature>
<dbReference type="InterPro" id="IPR017441">
    <property type="entry name" value="Protein_kinase_ATP_BS"/>
</dbReference>
<keyword evidence="2" id="KW-0723">Serine/threonine-protein kinase</keyword>
<dbReference type="InterPro" id="IPR001245">
    <property type="entry name" value="Ser-Thr/Tyr_kinase_cat_dom"/>
</dbReference>
<dbReference type="SMART" id="SM00220">
    <property type="entry name" value="S_TKc"/>
    <property type="match status" value="1"/>
</dbReference>
<dbReference type="GO" id="GO:0005524">
    <property type="term" value="F:ATP binding"/>
    <property type="evidence" value="ECO:0007669"/>
    <property type="project" value="UniProtKB-UniRule"/>
</dbReference>
<evidence type="ECO:0000259" key="15">
    <source>
        <dbReference type="PROSITE" id="PS50011"/>
    </source>
</evidence>
<evidence type="ECO:0000256" key="5">
    <source>
        <dbReference type="ARBA" id="ARBA00022729"/>
    </source>
</evidence>
<dbReference type="InterPro" id="IPR024788">
    <property type="entry name" value="Malectin-like_Carb-bd_dom"/>
</dbReference>
<dbReference type="EMBL" id="BJWL01000005">
    <property type="protein sequence ID" value="GFY86601.1"/>
    <property type="molecule type" value="Genomic_DNA"/>
</dbReference>
<protein>
    <submittedName>
        <fullName evidence="16">Hercules receptor kinase 1</fullName>
    </submittedName>
</protein>
<keyword evidence="16" id="KW-0675">Receptor</keyword>
<dbReference type="PROSITE" id="PS00107">
    <property type="entry name" value="PROTEIN_KINASE_ATP"/>
    <property type="match status" value="1"/>
</dbReference>
<evidence type="ECO:0000256" key="13">
    <source>
        <dbReference type="SAM" id="Phobius"/>
    </source>
</evidence>
<dbReference type="Pfam" id="PF12819">
    <property type="entry name" value="Malectin_like"/>
    <property type="match status" value="1"/>
</dbReference>
<dbReference type="OrthoDB" id="1928639at2759"/>
<gene>
    <name evidence="16" type="ORF">Acr_05g0002400</name>
</gene>
<name>A0A7J0EJF2_9ERIC</name>
<keyword evidence="3" id="KW-0808">Transferase</keyword>
<feature type="signal peptide" evidence="14">
    <location>
        <begin position="1"/>
        <end position="33"/>
    </location>
</feature>
<evidence type="ECO:0000256" key="6">
    <source>
        <dbReference type="ARBA" id="ARBA00022741"/>
    </source>
</evidence>
<keyword evidence="7 16" id="KW-0418">Kinase</keyword>
<dbReference type="InterPro" id="IPR011009">
    <property type="entry name" value="Kinase-like_dom_sf"/>
</dbReference>
<dbReference type="Gene3D" id="1.10.510.10">
    <property type="entry name" value="Transferase(Phosphotransferase) domain 1"/>
    <property type="match status" value="1"/>
</dbReference>
<evidence type="ECO:0000256" key="2">
    <source>
        <dbReference type="ARBA" id="ARBA00022527"/>
    </source>
</evidence>
<keyword evidence="4 13" id="KW-0812">Transmembrane</keyword>
<keyword evidence="5 14" id="KW-0732">Signal</keyword>
<dbReference type="FunFam" id="2.60.120.430:FF:000005">
    <property type="entry name" value="Putative receptor-like protein kinase"/>
    <property type="match status" value="1"/>
</dbReference>
<organism evidence="16 17">
    <name type="scientific">Actinidia rufa</name>
    <dbReference type="NCBI Taxonomy" id="165716"/>
    <lineage>
        <taxon>Eukaryota</taxon>
        <taxon>Viridiplantae</taxon>
        <taxon>Streptophyta</taxon>
        <taxon>Embryophyta</taxon>
        <taxon>Tracheophyta</taxon>
        <taxon>Spermatophyta</taxon>
        <taxon>Magnoliopsida</taxon>
        <taxon>eudicotyledons</taxon>
        <taxon>Gunneridae</taxon>
        <taxon>Pentapetalae</taxon>
        <taxon>asterids</taxon>
        <taxon>Ericales</taxon>
        <taxon>Actinidiaceae</taxon>
        <taxon>Actinidia</taxon>
    </lineage>
</organism>
<dbReference type="GO" id="GO:0005886">
    <property type="term" value="C:plasma membrane"/>
    <property type="evidence" value="ECO:0007669"/>
    <property type="project" value="TreeGrafter"/>
</dbReference>
<dbReference type="GO" id="GO:0004674">
    <property type="term" value="F:protein serine/threonine kinase activity"/>
    <property type="evidence" value="ECO:0007669"/>
    <property type="project" value="UniProtKB-KW"/>
</dbReference>
<dbReference type="InterPro" id="IPR008271">
    <property type="entry name" value="Ser/Thr_kinase_AS"/>
</dbReference>
<dbReference type="InterPro" id="IPR000719">
    <property type="entry name" value="Prot_kinase_dom"/>
</dbReference>
<keyword evidence="9 13" id="KW-1133">Transmembrane helix</keyword>
<dbReference type="FunFam" id="1.10.510.10:FF:000252">
    <property type="entry name" value="Receptor-like protein kinase FERONIA"/>
    <property type="match status" value="1"/>
</dbReference>
<dbReference type="CDD" id="cd14066">
    <property type="entry name" value="STKc_IRAK"/>
    <property type="match status" value="1"/>
</dbReference>
<evidence type="ECO:0000256" key="3">
    <source>
        <dbReference type="ARBA" id="ARBA00022679"/>
    </source>
</evidence>
<evidence type="ECO:0000256" key="4">
    <source>
        <dbReference type="ARBA" id="ARBA00022692"/>
    </source>
</evidence>
<feature type="transmembrane region" description="Helical" evidence="13">
    <location>
        <begin position="407"/>
        <end position="430"/>
    </location>
</feature>
<evidence type="ECO:0000313" key="16">
    <source>
        <dbReference type="EMBL" id="GFY86601.1"/>
    </source>
</evidence>
<dbReference type="GO" id="GO:0004714">
    <property type="term" value="F:transmembrane receptor protein tyrosine kinase activity"/>
    <property type="evidence" value="ECO:0007669"/>
    <property type="project" value="InterPro"/>
</dbReference>
<comment type="caution">
    <text evidence="16">The sequence shown here is derived from an EMBL/GenBank/DDBJ whole genome shotgun (WGS) entry which is preliminary data.</text>
</comment>
<dbReference type="PROSITE" id="PS00108">
    <property type="entry name" value="PROTEIN_KINASE_ST"/>
    <property type="match status" value="1"/>
</dbReference>
<dbReference type="InterPro" id="IPR045272">
    <property type="entry name" value="ANXUR1/2-like"/>
</dbReference>
<dbReference type="AlphaFoldDB" id="A0A7J0EJF2"/>
<dbReference type="Gene3D" id="2.60.120.430">
    <property type="entry name" value="Galactose-binding lectin"/>
    <property type="match status" value="2"/>
</dbReference>
<feature type="chain" id="PRO_5029732006" evidence="14">
    <location>
        <begin position="34"/>
        <end position="837"/>
    </location>
</feature>
<keyword evidence="8 12" id="KW-0067">ATP-binding</keyword>
<dbReference type="PANTHER" id="PTHR27003:SF59">
    <property type="entry name" value="PROTEIN KINASE DOMAIN-CONTAINING PROTEIN"/>
    <property type="match status" value="1"/>
</dbReference>
<evidence type="ECO:0000256" key="7">
    <source>
        <dbReference type="ARBA" id="ARBA00022777"/>
    </source>
</evidence>
<evidence type="ECO:0000256" key="8">
    <source>
        <dbReference type="ARBA" id="ARBA00022840"/>
    </source>
</evidence>
<keyword evidence="11" id="KW-0325">Glycoprotein</keyword>
<dbReference type="PANTHER" id="PTHR27003">
    <property type="entry name" value="OS07G0166700 PROTEIN"/>
    <property type="match status" value="1"/>
</dbReference>
<dbReference type="Proteomes" id="UP000585474">
    <property type="component" value="Unassembled WGS sequence"/>
</dbReference>
<dbReference type="GO" id="GO:0009506">
    <property type="term" value="C:plasmodesma"/>
    <property type="evidence" value="ECO:0007669"/>
    <property type="project" value="TreeGrafter"/>
</dbReference>
<dbReference type="FunFam" id="2.60.120.430:FF:000013">
    <property type="entry name" value="Putative receptor-like protein kinase"/>
    <property type="match status" value="1"/>
</dbReference>
<dbReference type="Pfam" id="PF07714">
    <property type="entry name" value="PK_Tyr_Ser-Thr"/>
    <property type="match status" value="1"/>
</dbReference>
<keyword evidence="10 13" id="KW-0472">Membrane</keyword>
<dbReference type="SUPFAM" id="SSF56112">
    <property type="entry name" value="Protein kinase-like (PK-like)"/>
    <property type="match status" value="1"/>
</dbReference>
<evidence type="ECO:0000256" key="9">
    <source>
        <dbReference type="ARBA" id="ARBA00022989"/>
    </source>
</evidence>
<dbReference type="FunFam" id="3.30.200.20:FF:000039">
    <property type="entry name" value="receptor-like protein kinase FERONIA"/>
    <property type="match status" value="1"/>
</dbReference>
<dbReference type="PROSITE" id="PS50011">
    <property type="entry name" value="PROTEIN_KINASE_DOM"/>
    <property type="match status" value="1"/>
</dbReference>
<evidence type="ECO:0000256" key="12">
    <source>
        <dbReference type="PROSITE-ProRule" id="PRU10141"/>
    </source>
</evidence>
<evidence type="ECO:0000256" key="1">
    <source>
        <dbReference type="ARBA" id="ARBA00004479"/>
    </source>
</evidence>
<comment type="subcellular location">
    <subcellularLocation>
        <location evidence="1">Membrane</location>
        <topology evidence="1">Single-pass type I membrane protein</topology>
    </subcellularLocation>
</comment>